<sequence>MGQVNETDLEWAEYDEDDATFRRKRLGEAADSERLGCSLYELPPESRAWPYHYHTANEEALYVLAGSGTLRLDGETHALEAGDFVACPADESGGHRVCNDSNDPLRYLAISTMVEPDVTVYPEREKLGVFVGSPPGGRGERSLHGYYPLDADVDYWESDDER</sequence>
<dbReference type="RefSeq" id="WP_086890264.1">
    <property type="nucleotide sequence ID" value="NZ_CP019893.1"/>
</dbReference>
<name>A0A2Z2HX25_9EURY</name>
<keyword evidence="4" id="KW-1185">Reference proteome</keyword>
<evidence type="ECO:0000259" key="2">
    <source>
        <dbReference type="Pfam" id="PF07883"/>
    </source>
</evidence>
<dbReference type="InterPro" id="IPR051610">
    <property type="entry name" value="GPI/OXD"/>
</dbReference>
<feature type="domain" description="Cupin type-2" evidence="2">
    <location>
        <begin position="39"/>
        <end position="110"/>
    </location>
</feature>
<dbReference type="InterPro" id="IPR011051">
    <property type="entry name" value="RmlC_Cupin_sf"/>
</dbReference>
<dbReference type="Pfam" id="PF07883">
    <property type="entry name" value="Cupin_2"/>
    <property type="match status" value="1"/>
</dbReference>
<dbReference type="InterPro" id="IPR013096">
    <property type="entry name" value="Cupin_2"/>
</dbReference>
<organism evidence="3 4">
    <name type="scientific">Natrarchaeobaculum aegyptiacum</name>
    <dbReference type="NCBI Taxonomy" id="745377"/>
    <lineage>
        <taxon>Archaea</taxon>
        <taxon>Methanobacteriati</taxon>
        <taxon>Methanobacteriota</taxon>
        <taxon>Stenosarchaea group</taxon>
        <taxon>Halobacteria</taxon>
        <taxon>Halobacteriales</taxon>
        <taxon>Natrialbaceae</taxon>
        <taxon>Natrarchaeobaculum</taxon>
    </lineage>
</organism>
<protein>
    <submittedName>
        <fullName evidence="3">Cupin</fullName>
    </submittedName>
</protein>
<accession>A0A2Z2HX25</accession>
<dbReference type="OrthoDB" id="49661at2157"/>
<dbReference type="Proteomes" id="UP000250088">
    <property type="component" value="Chromosome"/>
</dbReference>
<dbReference type="AlphaFoldDB" id="A0A2Z2HX25"/>
<dbReference type="GO" id="GO:0046872">
    <property type="term" value="F:metal ion binding"/>
    <property type="evidence" value="ECO:0007669"/>
    <property type="project" value="UniProtKB-KW"/>
</dbReference>
<evidence type="ECO:0000313" key="3">
    <source>
        <dbReference type="EMBL" id="ARS91939.1"/>
    </source>
</evidence>
<dbReference type="PANTHER" id="PTHR35848">
    <property type="entry name" value="OXALATE-BINDING PROTEIN"/>
    <property type="match status" value="1"/>
</dbReference>
<dbReference type="KEGG" id="naj:B1756_18695"/>
<dbReference type="Gene3D" id="2.60.120.10">
    <property type="entry name" value="Jelly Rolls"/>
    <property type="match status" value="1"/>
</dbReference>
<keyword evidence="1" id="KW-0479">Metal-binding</keyword>
<evidence type="ECO:0000256" key="1">
    <source>
        <dbReference type="ARBA" id="ARBA00022723"/>
    </source>
</evidence>
<dbReference type="InterPro" id="IPR014710">
    <property type="entry name" value="RmlC-like_jellyroll"/>
</dbReference>
<dbReference type="CDD" id="cd02224">
    <property type="entry name" value="cupin_SPO2919-like"/>
    <property type="match status" value="1"/>
</dbReference>
<dbReference type="GeneID" id="32896146"/>
<proteinExistence type="predicted"/>
<gene>
    <name evidence="3" type="ORF">B1756_18695</name>
</gene>
<evidence type="ECO:0000313" key="4">
    <source>
        <dbReference type="Proteomes" id="UP000250088"/>
    </source>
</evidence>
<dbReference type="EMBL" id="CP019893">
    <property type="protein sequence ID" value="ARS91939.1"/>
    <property type="molecule type" value="Genomic_DNA"/>
</dbReference>
<dbReference type="SUPFAM" id="SSF51182">
    <property type="entry name" value="RmlC-like cupins"/>
    <property type="match status" value="1"/>
</dbReference>
<reference evidence="4" key="1">
    <citation type="submission" date="2017-02" db="EMBL/GenBank/DDBJ databases">
        <title>Natronthermophilus aegyptiacus gen. nov.,sp. nov., an aerobic, extremely halophilic alkalithermophilic archaeon isolated from the athalassohaline Wadi An Natrun, Egypt.</title>
        <authorList>
            <person name="Zhao B."/>
        </authorList>
    </citation>
    <scope>NUCLEOTIDE SEQUENCE [LARGE SCALE GENOMIC DNA]</scope>
    <source>
        <strain evidence="4">JW/NM-HA 15</strain>
    </source>
</reference>